<dbReference type="Proteomes" id="UP000746595">
    <property type="component" value="Unassembled WGS sequence"/>
</dbReference>
<evidence type="ECO:0000256" key="3">
    <source>
        <dbReference type="ARBA" id="ARBA00022679"/>
    </source>
</evidence>
<gene>
    <name evidence="12" type="ORF">HED64_15835</name>
</gene>
<keyword evidence="4" id="KW-0547">Nucleotide-binding</keyword>
<comment type="catalytic activity">
    <reaction evidence="8">
        <text>L-seryl-[protein] + ATP = O-phospho-L-seryl-[protein] + ADP + H(+)</text>
        <dbReference type="Rhea" id="RHEA:17989"/>
        <dbReference type="Rhea" id="RHEA-COMP:9863"/>
        <dbReference type="Rhea" id="RHEA-COMP:11604"/>
        <dbReference type="ChEBI" id="CHEBI:15378"/>
        <dbReference type="ChEBI" id="CHEBI:29999"/>
        <dbReference type="ChEBI" id="CHEBI:30616"/>
        <dbReference type="ChEBI" id="CHEBI:83421"/>
        <dbReference type="ChEBI" id="CHEBI:456216"/>
        <dbReference type="EC" id="2.7.11.1"/>
    </reaction>
</comment>
<dbReference type="EMBL" id="JAAWVT010000009">
    <property type="protein sequence ID" value="NKG22169.1"/>
    <property type="molecule type" value="Genomic_DNA"/>
</dbReference>
<protein>
    <recommendedName>
        <fullName evidence="1">non-specific serine/threonine protein kinase</fullName>
        <ecNumber evidence="1">2.7.11.1</ecNumber>
    </recommendedName>
</protein>
<keyword evidence="9" id="KW-0472">Membrane</keyword>
<dbReference type="RefSeq" id="WP_168152965.1">
    <property type="nucleotide sequence ID" value="NZ_JAAWVT010000009.1"/>
</dbReference>
<proteinExistence type="predicted"/>
<evidence type="ECO:0000259" key="11">
    <source>
        <dbReference type="PROSITE" id="PS51178"/>
    </source>
</evidence>
<feature type="domain" description="Protein kinase" evidence="10">
    <location>
        <begin position="18"/>
        <end position="279"/>
    </location>
</feature>
<keyword evidence="9" id="KW-0812">Transmembrane</keyword>
<dbReference type="PROSITE" id="PS00108">
    <property type="entry name" value="PROTEIN_KINASE_ST"/>
    <property type="match status" value="1"/>
</dbReference>
<feature type="transmembrane region" description="Helical" evidence="9">
    <location>
        <begin position="440"/>
        <end position="462"/>
    </location>
</feature>
<dbReference type="Gene3D" id="1.10.510.10">
    <property type="entry name" value="Transferase(Phosphotransferase) domain 1"/>
    <property type="match status" value="1"/>
</dbReference>
<dbReference type="InterPro" id="IPR005543">
    <property type="entry name" value="PASTA_dom"/>
</dbReference>
<comment type="caution">
    <text evidence="12">The sequence shown here is derived from an EMBL/GenBank/DDBJ whole genome shotgun (WGS) entry which is preliminary data.</text>
</comment>
<evidence type="ECO:0000313" key="13">
    <source>
        <dbReference type="Proteomes" id="UP000746595"/>
    </source>
</evidence>
<dbReference type="PROSITE" id="PS50011">
    <property type="entry name" value="PROTEIN_KINASE_DOM"/>
    <property type="match status" value="1"/>
</dbReference>
<keyword evidence="6" id="KW-0067">ATP-binding</keyword>
<dbReference type="InterPro" id="IPR000719">
    <property type="entry name" value="Prot_kinase_dom"/>
</dbReference>
<keyword evidence="13" id="KW-1185">Reference proteome</keyword>
<dbReference type="SMART" id="SM00740">
    <property type="entry name" value="PASTA"/>
    <property type="match status" value="4"/>
</dbReference>
<evidence type="ECO:0000256" key="1">
    <source>
        <dbReference type="ARBA" id="ARBA00012513"/>
    </source>
</evidence>
<dbReference type="InterPro" id="IPR011009">
    <property type="entry name" value="Kinase-like_dom_sf"/>
</dbReference>
<keyword evidence="3" id="KW-0808">Transferase</keyword>
<evidence type="ECO:0000256" key="7">
    <source>
        <dbReference type="ARBA" id="ARBA00047899"/>
    </source>
</evidence>
<dbReference type="SUPFAM" id="SSF56112">
    <property type="entry name" value="Protein kinase-like (PK-like)"/>
    <property type="match status" value="1"/>
</dbReference>
<comment type="catalytic activity">
    <reaction evidence="7">
        <text>L-threonyl-[protein] + ATP = O-phospho-L-threonyl-[protein] + ADP + H(+)</text>
        <dbReference type="Rhea" id="RHEA:46608"/>
        <dbReference type="Rhea" id="RHEA-COMP:11060"/>
        <dbReference type="Rhea" id="RHEA-COMP:11605"/>
        <dbReference type="ChEBI" id="CHEBI:15378"/>
        <dbReference type="ChEBI" id="CHEBI:30013"/>
        <dbReference type="ChEBI" id="CHEBI:30616"/>
        <dbReference type="ChEBI" id="CHEBI:61977"/>
        <dbReference type="ChEBI" id="CHEBI:456216"/>
        <dbReference type="EC" id="2.7.11.1"/>
    </reaction>
</comment>
<feature type="domain" description="PASTA" evidence="11">
    <location>
        <begin position="666"/>
        <end position="728"/>
    </location>
</feature>
<organism evidence="12 13">
    <name type="scientific">Paeniglutamicibacter terrestris</name>
    <dbReference type="NCBI Taxonomy" id="2723403"/>
    <lineage>
        <taxon>Bacteria</taxon>
        <taxon>Bacillati</taxon>
        <taxon>Actinomycetota</taxon>
        <taxon>Actinomycetes</taxon>
        <taxon>Micrococcales</taxon>
        <taxon>Micrococcaceae</taxon>
        <taxon>Paeniglutamicibacter</taxon>
    </lineage>
</organism>
<evidence type="ECO:0000256" key="2">
    <source>
        <dbReference type="ARBA" id="ARBA00022527"/>
    </source>
</evidence>
<dbReference type="InterPro" id="IPR008271">
    <property type="entry name" value="Ser/Thr_kinase_AS"/>
</dbReference>
<dbReference type="PANTHER" id="PTHR43289:SF34">
    <property type="entry name" value="SERINE_THREONINE-PROTEIN KINASE YBDM-RELATED"/>
    <property type="match status" value="1"/>
</dbReference>
<name>A0ABX1G7E6_9MICC</name>
<evidence type="ECO:0000256" key="9">
    <source>
        <dbReference type="SAM" id="Phobius"/>
    </source>
</evidence>
<dbReference type="GO" id="GO:0004674">
    <property type="term" value="F:protein serine/threonine kinase activity"/>
    <property type="evidence" value="ECO:0007669"/>
    <property type="project" value="UniProtKB-KW"/>
</dbReference>
<dbReference type="Gene3D" id="3.30.10.20">
    <property type="match status" value="4"/>
</dbReference>
<feature type="domain" description="PASTA" evidence="11">
    <location>
        <begin position="531"/>
        <end position="598"/>
    </location>
</feature>
<feature type="domain" description="PASTA" evidence="11">
    <location>
        <begin position="599"/>
        <end position="665"/>
    </location>
</feature>
<dbReference type="CDD" id="cd14014">
    <property type="entry name" value="STKc_PknB_like"/>
    <property type="match status" value="1"/>
</dbReference>
<evidence type="ECO:0000259" key="10">
    <source>
        <dbReference type="PROSITE" id="PS50011"/>
    </source>
</evidence>
<dbReference type="Pfam" id="PF00069">
    <property type="entry name" value="Pkinase"/>
    <property type="match status" value="1"/>
</dbReference>
<accession>A0ABX1G7E6</accession>
<evidence type="ECO:0000313" key="12">
    <source>
        <dbReference type="EMBL" id="NKG22169.1"/>
    </source>
</evidence>
<evidence type="ECO:0000256" key="6">
    <source>
        <dbReference type="ARBA" id="ARBA00022840"/>
    </source>
</evidence>
<dbReference type="PANTHER" id="PTHR43289">
    <property type="entry name" value="MITOGEN-ACTIVATED PROTEIN KINASE KINASE KINASE 20-RELATED"/>
    <property type="match status" value="1"/>
</dbReference>
<feature type="domain" description="PASTA" evidence="11">
    <location>
        <begin position="465"/>
        <end position="530"/>
    </location>
</feature>
<keyword evidence="2 12" id="KW-0723">Serine/threonine-protein kinase</keyword>
<sequence>MSEPHIDPRIGTTLDERYRLDARIADGGMATVYRAMDVRLHRTVAVKILHAHLTSDPAVLERFASEAIIAAGLTHDNIVGIIDHHVSRNTAYLVMEFVRGLNLRESLNSRGRYTPRQALVVLQAICTGLSVAHEEGIVHRDMKPANVLISDEGRIKVADFGLARASSAHTNATNFFGTAAYISPELAKGEPSDERSDIYAVGIIAYELLTGRQPFTAESAYGLAYKHIHDQTPAPSAAVPGLSPELDELVAYCTNKDPEDRPQNASFLLSDLKQIHDSLSSAQLDLGSQTLGGIKDLIPPALSPHTSVHDRLAQAQEYRDSAAGRLLASGADADSTVAQSPTHAGATGQDDATRALAGIGEQTTVLGNAEHTQVFSGQWDQTNTAAAAASATQAIAVTPQRPISARQAKKNSKAAELAWRKNAQIPTHELAPRSPARRKWLIGIILTLLIALVTAVSLFFGMGPGAPIQIPRLSGMSQDAAVERLAKAGVTTDINEIFDEEIGRGLVVGSEPVAGETIRRFQGLTLMISKGPELFSVPDVKGQQQAAATEQLTSRSLTLGKVSQEYSEDVAEGLVVSQKPKKGEQLRRDAPVALVISRGPAPVEVPDVGGMSAQEAESALKKAGLKGSAAPKEYSTSVPVGTVISQEPSSGTAERGSTITYVISRGPRMIDVPNVQGKQLNQARTELEALGFKLEVQEFLGGFFGTVSSQDPANGSAPEGSTIHLVVV</sequence>
<dbReference type="Gene3D" id="3.30.200.20">
    <property type="entry name" value="Phosphorylase Kinase, domain 1"/>
    <property type="match status" value="1"/>
</dbReference>
<dbReference type="EC" id="2.7.11.1" evidence="1"/>
<dbReference type="CDD" id="cd06577">
    <property type="entry name" value="PASTA_pknB"/>
    <property type="match status" value="4"/>
</dbReference>
<keyword evidence="5 12" id="KW-0418">Kinase</keyword>
<evidence type="ECO:0000256" key="4">
    <source>
        <dbReference type="ARBA" id="ARBA00022741"/>
    </source>
</evidence>
<dbReference type="PROSITE" id="PS51178">
    <property type="entry name" value="PASTA"/>
    <property type="match status" value="4"/>
</dbReference>
<dbReference type="SMART" id="SM00220">
    <property type="entry name" value="S_TKc"/>
    <property type="match status" value="1"/>
</dbReference>
<keyword evidence="9" id="KW-1133">Transmembrane helix</keyword>
<evidence type="ECO:0000256" key="8">
    <source>
        <dbReference type="ARBA" id="ARBA00048679"/>
    </source>
</evidence>
<reference evidence="12 13" key="1">
    <citation type="submission" date="2020-04" db="EMBL/GenBank/DDBJ databases">
        <title>Paeniglutamicibacter sp. ANT13_2, a novel actinomycete isolated from sediment in Antarctica.</title>
        <authorList>
            <person name="Sakdapetsiri C."/>
            <person name="Pinyakong O."/>
        </authorList>
    </citation>
    <scope>NUCLEOTIDE SEQUENCE [LARGE SCALE GENOMIC DNA]</scope>
    <source>
        <strain evidence="12 13">ANT13_2</strain>
    </source>
</reference>
<evidence type="ECO:0000256" key="5">
    <source>
        <dbReference type="ARBA" id="ARBA00022777"/>
    </source>
</evidence>
<dbReference type="Pfam" id="PF03793">
    <property type="entry name" value="PASTA"/>
    <property type="match status" value="4"/>
</dbReference>